<evidence type="ECO:0000313" key="2">
    <source>
        <dbReference type="Proteomes" id="UP001138997"/>
    </source>
</evidence>
<accession>A0A9X1NB72</accession>
<reference evidence="1" key="1">
    <citation type="submission" date="2021-11" db="EMBL/GenBank/DDBJ databases">
        <title>Streptomyces corallinus and Kineosporia corallina sp. nov., two new coral-derived marine actinobacteria.</title>
        <authorList>
            <person name="Buangrab K."/>
            <person name="Sutthacheep M."/>
            <person name="Yeemin T."/>
            <person name="Harunari E."/>
            <person name="Igarashi Y."/>
            <person name="Sripreechasak P."/>
            <person name="Kanchanasin P."/>
            <person name="Tanasupawat S."/>
            <person name="Phongsopitanun W."/>
        </authorList>
    </citation>
    <scope>NUCLEOTIDE SEQUENCE</scope>
    <source>
        <strain evidence="1">JCM 31032</strain>
    </source>
</reference>
<protein>
    <submittedName>
        <fullName evidence="1">Uncharacterized protein</fullName>
    </submittedName>
</protein>
<dbReference type="RefSeq" id="WP_231440071.1">
    <property type="nucleotide sequence ID" value="NZ_JAJOMB010000003.1"/>
</dbReference>
<gene>
    <name evidence="1" type="ORF">LR394_08310</name>
</gene>
<organism evidence="1 2">
    <name type="scientific">Kineosporia babensis</name>
    <dbReference type="NCBI Taxonomy" id="499548"/>
    <lineage>
        <taxon>Bacteria</taxon>
        <taxon>Bacillati</taxon>
        <taxon>Actinomycetota</taxon>
        <taxon>Actinomycetes</taxon>
        <taxon>Kineosporiales</taxon>
        <taxon>Kineosporiaceae</taxon>
        <taxon>Kineosporia</taxon>
    </lineage>
</organism>
<sequence>MSEILTWTGLPGAHPRDGWEMTAKEAAEIIRSANPDATVTVEGRFVKLARPSGGGGTWIGQPFPSAYGRLAKLERFAELVGPIVTDPGFIQDMAFGDITEASIDEMYELAQELGVKAS</sequence>
<name>A0A9X1NB72_9ACTN</name>
<dbReference type="EMBL" id="JAJOMB010000003">
    <property type="protein sequence ID" value="MCD5310895.1"/>
    <property type="molecule type" value="Genomic_DNA"/>
</dbReference>
<dbReference type="AlphaFoldDB" id="A0A9X1NB72"/>
<evidence type="ECO:0000313" key="1">
    <source>
        <dbReference type="EMBL" id="MCD5310895.1"/>
    </source>
</evidence>
<dbReference type="Proteomes" id="UP001138997">
    <property type="component" value="Unassembled WGS sequence"/>
</dbReference>
<keyword evidence="2" id="KW-1185">Reference proteome</keyword>
<comment type="caution">
    <text evidence="1">The sequence shown here is derived from an EMBL/GenBank/DDBJ whole genome shotgun (WGS) entry which is preliminary data.</text>
</comment>
<proteinExistence type="predicted"/>